<dbReference type="HOGENOM" id="CLU_3212894_0_0_5"/>
<proteinExistence type="predicted"/>
<protein>
    <submittedName>
        <fullName evidence="1">Uncharacterized protein</fullName>
    </submittedName>
</protein>
<sequence length="44" mass="5248">MILADKFGHIVVEAQWNEKNGYKLLIVFADIEFRLFSILKAFRY</sequence>
<evidence type="ECO:0000313" key="2">
    <source>
        <dbReference type="Proteomes" id="UP000009101"/>
    </source>
</evidence>
<evidence type="ECO:0000313" key="1">
    <source>
        <dbReference type="EMBL" id="CBI75998.1"/>
    </source>
</evidence>
<name>E6YGL0_BARC7</name>
<accession>E6YGL0</accession>
<dbReference type="Proteomes" id="UP000009101">
    <property type="component" value="Chromosome"/>
</dbReference>
<reference evidence="1 2" key="2">
    <citation type="journal article" date="2011" name="PLoS Genet.">
        <title>Parallel evolution of a type IV secretion system in radiating lineages of the host-restricted bacterial pathogen Bartonella.</title>
        <authorList>
            <person name="Engel P."/>
            <person name="Salzburger W."/>
            <person name="Liesch M."/>
            <person name="Chang C.C."/>
            <person name="Maruyama S."/>
            <person name="Lanz C."/>
            <person name="Calteau A."/>
            <person name="Lajus A."/>
            <person name="Medigue C."/>
            <person name="Schuster S.C."/>
            <person name="Dehio C."/>
        </authorList>
    </citation>
    <scope>NUCLEOTIDE SEQUENCE [LARGE SCALE GENOMIC DNA]</scope>
    <source>
        <strain evidence="2">CIP 104772 / 73</strain>
    </source>
</reference>
<keyword evidence="2" id="KW-1185">Reference proteome</keyword>
<dbReference type="EMBL" id="FN645454">
    <property type="protein sequence ID" value="CBI75998.1"/>
    <property type="molecule type" value="Genomic_DNA"/>
</dbReference>
<reference evidence="2" key="1">
    <citation type="submission" date="2009-11" db="EMBL/GenBank/DDBJ databases">
        <title>Genome sequencing of Bartonella species and comparative genomics.</title>
        <authorList>
            <person name="Engel P."/>
            <person name="Salzburger W."/>
            <person name="Marius L."/>
            <person name="Chao-Chin C."/>
            <person name="Soichi M."/>
            <person name="Christa L."/>
            <person name="Alexandra C."/>
            <person name="Aurelie L."/>
            <person name="Claudine M."/>
            <person name="Stephan S.C."/>
            <person name="Christoph D."/>
        </authorList>
    </citation>
    <scope>NUCLEOTIDE SEQUENCE [LARGE SCALE GENOMIC DNA]</scope>
    <source>
        <strain evidence="2">CIP 104772 / 73</strain>
    </source>
</reference>
<organism evidence="1 2">
    <name type="scientific">Bartonella clarridgeiae (strain CCUG 45776 / CIP 104772 / 73)</name>
    <dbReference type="NCBI Taxonomy" id="696125"/>
    <lineage>
        <taxon>Bacteria</taxon>
        <taxon>Pseudomonadati</taxon>
        <taxon>Pseudomonadota</taxon>
        <taxon>Alphaproteobacteria</taxon>
        <taxon>Hyphomicrobiales</taxon>
        <taxon>Bartonellaceae</taxon>
        <taxon>Bartonella</taxon>
    </lineage>
</organism>
<gene>
    <name evidence="1" type="ordered locus">BARCL_0317</name>
</gene>
<dbReference type="AlphaFoldDB" id="E6YGL0"/>
<dbReference type="KEGG" id="bcd:BARCL_0317"/>